<keyword evidence="3" id="KW-1185">Reference proteome</keyword>
<keyword evidence="1" id="KW-1133">Transmembrane helix</keyword>
<feature type="transmembrane region" description="Helical" evidence="1">
    <location>
        <begin position="32"/>
        <end position="53"/>
    </location>
</feature>
<evidence type="ECO:0000313" key="2">
    <source>
        <dbReference type="EMBL" id="KAF0805090.1"/>
    </source>
</evidence>
<dbReference type="EMBL" id="AQPF01000021">
    <property type="protein sequence ID" value="KAF0805090.1"/>
    <property type="molecule type" value="Genomic_DNA"/>
</dbReference>
<dbReference type="RefSeq" id="WP_159660978.1">
    <property type="nucleotide sequence ID" value="NZ_AQPF01000021.1"/>
</dbReference>
<dbReference type="Proteomes" id="UP000771797">
    <property type="component" value="Unassembled WGS sequence"/>
</dbReference>
<comment type="caution">
    <text evidence="2">The sequence shown here is derived from an EMBL/GenBank/DDBJ whole genome shotgun (WGS) entry which is preliminary data.</text>
</comment>
<evidence type="ECO:0000256" key="1">
    <source>
        <dbReference type="SAM" id="Phobius"/>
    </source>
</evidence>
<protein>
    <submittedName>
        <fullName evidence="2">Uncharacterized protein</fullName>
    </submittedName>
</protein>
<proteinExistence type="predicted"/>
<keyword evidence="1" id="KW-0472">Membrane</keyword>
<feature type="transmembrane region" description="Helical" evidence="1">
    <location>
        <begin position="60"/>
        <end position="84"/>
    </location>
</feature>
<keyword evidence="1" id="KW-0812">Transmembrane</keyword>
<accession>A0ABQ6Y6T3</accession>
<organism evidence="2 3">
    <name type="scientific">Alcanivorax xiamenensis</name>
    <dbReference type="NCBI Taxonomy" id="1177156"/>
    <lineage>
        <taxon>Bacteria</taxon>
        <taxon>Pseudomonadati</taxon>
        <taxon>Pseudomonadota</taxon>
        <taxon>Gammaproteobacteria</taxon>
        <taxon>Oceanospirillales</taxon>
        <taxon>Alcanivoracaceae</taxon>
        <taxon>Alcanivorax</taxon>
    </lineage>
</organism>
<name>A0ABQ6Y6T3_9GAMM</name>
<gene>
    <name evidence="2" type="ORF">A6D6_02600</name>
</gene>
<reference evidence="2 3" key="1">
    <citation type="submission" date="2012-09" db="EMBL/GenBank/DDBJ databases">
        <title>Genome Sequence of alkane-degrading Bacterium Alcanivorax sp. 6-D-6.</title>
        <authorList>
            <person name="Lai Q."/>
            <person name="Shao Z."/>
        </authorList>
    </citation>
    <scope>NUCLEOTIDE SEQUENCE [LARGE SCALE GENOMIC DNA]</scope>
    <source>
        <strain evidence="2 3">6-D-6</strain>
    </source>
</reference>
<sequence>MRVLLGTVLGLPLALMLCGLMAAIVPVDWRQWLVLYLLLSVVLWSALIMLAALPATHGRTAVWLVAANGAAWILLQTTGLYGAAA</sequence>
<evidence type="ECO:0000313" key="3">
    <source>
        <dbReference type="Proteomes" id="UP000771797"/>
    </source>
</evidence>